<dbReference type="InterPro" id="IPR013813">
    <property type="entry name" value="Endoribo_LPSP/chorism_mut-like"/>
</dbReference>
<protein>
    <submittedName>
        <fullName evidence="2">RidA family protein</fullName>
    </submittedName>
</protein>
<accession>A0A327K6H4</accession>
<evidence type="ECO:0000313" key="2">
    <source>
        <dbReference type="EMBL" id="MTW15683.1"/>
    </source>
</evidence>
<dbReference type="SUPFAM" id="SSF55298">
    <property type="entry name" value="YjgF-like"/>
    <property type="match status" value="1"/>
</dbReference>
<dbReference type="CDD" id="cd02199">
    <property type="entry name" value="YjgF_YER057c_UK114_like_1"/>
    <property type="match status" value="1"/>
</dbReference>
<reference evidence="2 5" key="3">
    <citation type="submission" date="2019-11" db="EMBL/GenBank/DDBJ databases">
        <title>Whole-genome sequence of Rhodoplanes serenus DSM 18633, type strain.</title>
        <authorList>
            <person name="Kyndt J.A."/>
            <person name="Meyer T.E."/>
        </authorList>
    </citation>
    <scope>NUCLEOTIDE SEQUENCE [LARGE SCALE GENOMIC DNA]</scope>
    <source>
        <strain evidence="2 5">DSM 18633</strain>
    </source>
</reference>
<dbReference type="AlphaFoldDB" id="A0A327K6H4"/>
<reference evidence="4" key="2">
    <citation type="submission" date="2018-10" db="EMBL/GenBank/DDBJ databases">
        <authorList>
            <person name="Peiro R."/>
            <person name="Begona"/>
            <person name="Cbmso G."/>
            <person name="Lopez M."/>
            <person name="Gonzalez S."/>
            <person name="Sacristan E."/>
            <person name="Castillo E."/>
        </authorList>
    </citation>
    <scope>NUCLEOTIDE SEQUENCE [LARGE SCALE GENOMIC DNA]</scope>
</reference>
<dbReference type="EMBL" id="WNKV01000003">
    <property type="protein sequence ID" value="MTW15683.1"/>
    <property type="molecule type" value="Genomic_DNA"/>
</dbReference>
<dbReference type="Gene3D" id="3.30.1330.40">
    <property type="entry name" value="RutC-like"/>
    <property type="match status" value="1"/>
</dbReference>
<evidence type="ECO:0000313" key="5">
    <source>
        <dbReference type="Proteomes" id="UP000438991"/>
    </source>
</evidence>
<sequence length="154" mass="15759">MTTSAEQKLAALGITLPTPAAPIANYVGFVRSGRLLFVSGQLCLVDGKAVAIGKLGAEVSLEAGREAARICAINLLAQVKAALGDLDKVTRVVRLGGFVASTPSFLDGPKVLNGASDLMVEVFGEKGRHARTTIGVAVLPGDAAVEVEGTFEVA</sequence>
<evidence type="ECO:0000313" key="4">
    <source>
        <dbReference type="Proteomes" id="UP000289200"/>
    </source>
</evidence>
<proteinExistence type="predicted"/>
<name>A0A327K6H4_9BRAD</name>
<dbReference type="PANTHER" id="PTHR43760">
    <property type="entry name" value="ENDORIBONUCLEASE-RELATED"/>
    <property type="match status" value="1"/>
</dbReference>
<evidence type="ECO:0000259" key="1">
    <source>
        <dbReference type="Pfam" id="PF14588"/>
    </source>
</evidence>
<keyword evidence="4" id="KW-1185">Reference proteome</keyword>
<evidence type="ECO:0000313" key="3">
    <source>
        <dbReference type="EMBL" id="VCU07413.1"/>
    </source>
</evidence>
<feature type="domain" description="Endoribonuclease L-PSP/chorismate mutase-like" evidence="1">
    <location>
        <begin position="6"/>
        <end position="142"/>
    </location>
</feature>
<dbReference type="InterPro" id="IPR035959">
    <property type="entry name" value="RutC-like_sf"/>
</dbReference>
<dbReference type="Proteomes" id="UP000438991">
    <property type="component" value="Unassembled WGS sequence"/>
</dbReference>
<dbReference type="RefSeq" id="WP_111384977.1">
    <property type="nucleotide sequence ID" value="NZ_NPEW01000067.1"/>
</dbReference>
<dbReference type="Proteomes" id="UP000289200">
    <property type="component" value="Unassembled WGS sequence"/>
</dbReference>
<gene>
    <name evidence="2" type="ORF">GJ689_05625</name>
    <name evidence="3" type="ORF">RHODGE_RHODGE_00509</name>
</gene>
<dbReference type="Pfam" id="PF14588">
    <property type="entry name" value="YjgF_endoribonc"/>
    <property type="match status" value="1"/>
</dbReference>
<reference evidence="3" key="1">
    <citation type="submission" date="2018-10" db="EMBL/GenBank/DDBJ databases">
        <authorList>
            <person name="Peiro R."/>
            <person name="Begona"/>
            <person name="Cbmso G."/>
            <person name="Lopez M."/>
            <person name="Gonzalez S."/>
            <person name="Sacristan E."/>
            <person name="Castillo E."/>
        </authorList>
    </citation>
    <scope>NUCLEOTIDE SEQUENCE</scope>
    <source>
        <strain evidence="3">Rhod_genome</strain>
    </source>
</reference>
<dbReference type="OrthoDB" id="9806350at2"/>
<organism evidence="3 4">
    <name type="scientific">Rhodoplanes serenus</name>
    <dbReference type="NCBI Taxonomy" id="200615"/>
    <lineage>
        <taxon>Bacteria</taxon>
        <taxon>Pseudomonadati</taxon>
        <taxon>Pseudomonadota</taxon>
        <taxon>Alphaproteobacteria</taxon>
        <taxon>Hyphomicrobiales</taxon>
        <taxon>Nitrobacteraceae</taxon>
        <taxon>Rhodoplanes</taxon>
    </lineage>
</organism>
<comment type="caution">
    <text evidence="3">The sequence shown here is derived from an EMBL/GenBank/DDBJ whole genome shotgun (WGS) entry which is preliminary data.</text>
</comment>
<dbReference type="PANTHER" id="PTHR43760:SF1">
    <property type="entry name" value="ENDORIBONUCLEASE L-PSP_CHORISMATE MUTASE-LIKE DOMAIN-CONTAINING PROTEIN"/>
    <property type="match status" value="1"/>
</dbReference>
<dbReference type="EMBL" id="UWOC01000029">
    <property type="protein sequence ID" value="VCU07413.1"/>
    <property type="molecule type" value="Genomic_DNA"/>
</dbReference>